<dbReference type="AlphaFoldDB" id="A0A2D2D3N9"/>
<dbReference type="EMBL" id="CP023737">
    <property type="protein sequence ID" value="ATQ69611.1"/>
    <property type="molecule type" value="Genomic_DNA"/>
</dbReference>
<dbReference type="KEGG" id="mtw:CQW49_18265"/>
<proteinExistence type="predicted"/>
<dbReference type="STRING" id="595536.GCA_000178815_01528"/>
<gene>
    <name evidence="3" type="ORF">CQW49_18265</name>
</gene>
<dbReference type="SUPFAM" id="SSF56436">
    <property type="entry name" value="C-type lectin-like"/>
    <property type="match status" value="1"/>
</dbReference>
<feature type="signal peptide" evidence="1">
    <location>
        <begin position="1"/>
        <end position="23"/>
    </location>
</feature>
<keyword evidence="1" id="KW-0732">Signal</keyword>
<name>A0A2D2D3N9_METT3</name>
<evidence type="ECO:0000259" key="2">
    <source>
        <dbReference type="Pfam" id="PF03781"/>
    </source>
</evidence>
<dbReference type="RefSeq" id="WP_003613757.1">
    <property type="nucleotide sequence ID" value="NZ_ADVE02000001.1"/>
</dbReference>
<dbReference type="PANTHER" id="PTHR23150">
    <property type="entry name" value="SULFATASE MODIFYING FACTOR 1, 2"/>
    <property type="match status" value="1"/>
</dbReference>
<sequence length="354" mass="38245">MLTRAISLVALAAVALAMSQARAVDPQARLCRAYSGTPKGFGAGDARAATAGMSWVAGGAFLMGSEDFYPEERPAHRVFVGGFWIDRHEVTNAQFAAFVAATGWRTVAETGLDPKDHPGLPAELTAPGSMVFIMPTTNPGRSPESWWRYVHGADWRHPGGPGTSIDGKDAEPVVHVAWRDARAYSDWLGRDLPTEAEWEYAARGGLEGRPYAWGSEVRPDGRYMANSWQGAFPLFDEASDGFHGLAPVGCYEPNGRGLFDMTGNVWEWTGDWWAPGHAAEASADPQGPTRNPGGDEALAARVIKGGSWLCSSNYCGRYRPAARQPHEIDLGASHLGFRTVLRGRPPPLEPRAAM</sequence>
<dbReference type="GO" id="GO:0120147">
    <property type="term" value="F:formylglycine-generating oxidase activity"/>
    <property type="evidence" value="ECO:0007669"/>
    <property type="project" value="TreeGrafter"/>
</dbReference>
<dbReference type="InterPro" id="IPR051043">
    <property type="entry name" value="Sulfatase_Mod_Factor_Kinase"/>
</dbReference>
<dbReference type="InterPro" id="IPR042095">
    <property type="entry name" value="SUMF_sf"/>
</dbReference>
<organism evidence="3 4">
    <name type="scientific">Methylosinus trichosporium (strain ATCC 35070 / NCIMB 11131 / UNIQEM 75 / OB3b)</name>
    <dbReference type="NCBI Taxonomy" id="595536"/>
    <lineage>
        <taxon>Bacteria</taxon>
        <taxon>Pseudomonadati</taxon>
        <taxon>Pseudomonadota</taxon>
        <taxon>Alphaproteobacteria</taxon>
        <taxon>Hyphomicrobiales</taxon>
        <taxon>Methylocystaceae</taxon>
        <taxon>Methylosinus</taxon>
    </lineage>
</organism>
<dbReference type="Proteomes" id="UP000230709">
    <property type="component" value="Chromosome"/>
</dbReference>
<protein>
    <submittedName>
        <fullName evidence="3">Formylglycine-generating enzyme family protein</fullName>
    </submittedName>
</protein>
<feature type="domain" description="Sulfatase-modifying factor enzyme-like" evidence="2">
    <location>
        <begin position="51"/>
        <end position="340"/>
    </location>
</feature>
<dbReference type="PANTHER" id="PTHR23150:SF19">
    <property type="entry name" value="FORMYLGLYCINE-GENERATING ENZYME"/>
    <property type="match status" value="1"/>
</dbReference>
<feature type="chain" id="PRO_5013911088" evidence="1">
    <location>
        <begin position="24"/>
        <end position="354"/>
    </location>
</feature>
<evidence type="ECO:0000313" key="3">
    <source>
        <dbReference type="EMBL" id="ATQ69611.1"/>
    </source>
</evidence>
<keyword evidence="4" id="KW-1185">Reference proteome</keyword>
<evidence type="ECO:0000256" key="1">
    <source>
        <dbReference type="SAM" id="SignalP"/>
    </source>
</evidence>
<accession>A0A2D2D3N9</accession>
<dbReference type="Gene3D" id="3.90.1580.10">
    <property type="entry name" value="paralog of FGE (formylglycine-generating enzyme)"/>
    <property type="match status" value="1"/>
</dbReference>
<reference evidence="4" key="1">
    <citation type="submission" date="2017-10" db="EMBL/GenBank/DDBJ databases">
        <title>Completed PacBio SMRT sequence of Methylosinus trichosporium OB3b reveals presence of a third large plasmid.</title>
        <authorList>
            <person name="Charles T.C."/>
            <person name="Lynch M.D.J."/>
            <person name="Heil J.R."/>
            <person name="Cheng J."/>
        </authorList>
    </citation>
    <scope>NUCLEOTIDE SEQUENCE [LARGE SCALE GENOMIC DNA]</scope>
    <source>
        <strain evidence="4">OB3b</strain>
    </source>
</reference>
<dbReference type="InterPro" id="IPR016187">
    <property type="entry name" value="CTDL_fold"/>
</dbReference>
<dbReference type="InterPro" id="IPR005532">
    <property type="entry name" value="SUMF_dom"/>
</dbReference>
<evidence type="ECO:0000313" key="4">
    <source>
        <dbReference type="Proteomes" id="UP000230709"/>
    </source>
</evidence>
<dbReference type="Pfam" id="PF03781">
    <property type="entry name" value="FGE-sulfatase"/>
    <property type="match status" value="1"/>
</dbReference>